<dbReference type="Proteomes" id="UP000619457">
    <property type="component" value="Unassembled WGS sequence"/>
</dbReference>
<dbReference type="EMBL" id="BMWX01000001">
    <property type="protein sequence ID" value="GGZ16177.1"/>
    <property type="molecule type" value="Genomic_DNA"/>
</dbReference>
<dbReference type="RefSeq" id="WP_018474185.1">
    <property type="nucleotide sequence ID" value="NZ_BMWX01000001.1"/>
</dbReference>
<reference evidence="3" key="2">
    <citation type="submission" date="2020-09" db="EMBL/GenBank/DDBJ databases">
        <authorList>
            <person name="Sun Q."/>
            <person name="Kim S."/>
        </authorList>
    </citation>
    <scope>NUCLEOTIDE SEQUENCE</scope>
    <source>
        <strain evidence="3">KCTC 12368</strain>
    </source>
</reference>
<feature type="chain" id="PRO_5036859225" description="Outer membrane protein beta-barrel domain-containing protein" evidence="1">
    <location>
        <begin position="26"/>
        <end position="245"/>
    </location>
</feature>
<evidence type="ECO:0000259" key="2">
    <source>
        <dbReference type="Pfam" id="PF13568"/>
    </source>
</evidence>
<keyword evidence="4" id="KW-1185">Reference proteome</keyword>
<dbReference type="InterPro" id="IPR025665">
    <property type="entry name" value="Beta-barrel_OMP_2"/>
</dbReference>
<reference evidence="3" key="1">
    <citation type="journal article" date="2014" name="Int. J. Syst. Evol. Microbiol.">
        <title>Complete genome sequence of Corynebacterium casei LMG S-19264T (=DSM 44701T), isolated from a smear-ripened cheese.</title>
        <authorList>
            <consortium name="US DOE Joint Genome Institute (JGI-PGF)"/>
            <person name="Walter F."/>
            <person name="Albersmeier A."/>
            <person name="Kalinowski J."/>
            <person name="Ruckert C."/>
        </authorList>
    </citation>
    <scope>NUCLEOTIDE SEQUENCE</scope>
    <source>
        <strain evidence="3">KCTC 12368</strain>
    </source>
</reference>
<evidence type="ECO:0000313" key="3">
    <source>
        <dbReference type="EMBL" id="GGZ16177.1"/>
    </source>
</evidence>
<organism evidence="3 4">
    <name type="scientific">Echinicola pacifica</name>
    <dbReference type="NCBI Taxonomy" id="346377"/>
    <lineage>
        <taxon>Bacteria</taxon>
        <taxon>Pseudomonadati</taxon>
        <taxon>Bacteroidota</taxon>
        <taxon>Cytophagia</taxon>
        <taxon>Cytophagales</taxon>
        <taxon>Cyclobacteriaceae</taxon>
        <taxon>Echinicola</taxon>
    </lineage>
</organism>
<dbReference type="AlphaFoldDB" id="A0A918UK24"/>
<dbReference type="Pfam" id="PF13568">
    <property type="entry name" value="OMP_b-brl_2"/>
    <property type="match status" value="1"/>
</dbReference>
<evidence type="ECO:0000256" key="1">
    <source>
        <dbReference type="SAM" id="SignalP"/>
    </source>
</evidence>
<keyword evidence="1" id="KW-0732">Signal</keyword>
<feature type="signal peptide" evidence="1">
    <location>
        <begin position="1"/>
        <end position="25"/>
    </location>
</feature>
<gene>
    <name evidence="3" type="ORF">GCM10007049_05560</name>
</gene>
<feature type="domain" description="Outer membrane protein beta-barrel" evidence="2">
    <location>
        <begin position="41"/>
        <end position="211"/>
    </location>
</feature>
<name>A0A918UK24_9BACT</name>
<accession>A0A918UK24</accession>
<protein>
    <recommendedName>
        <fullName evidence="2">Outer membrane protein beta-barrel domain-containing protein</fullName>
    </recommendedName>
</protein>
<sequence>MKNKLIVFSVFTLAMLLSHMPAAHSQVLISLILGDDLNSDKIEFGLDGGIAFTNMNGLPTSDFANSLHLGFYFDIKMKENWQLHTGVIVKSTMGATGLPSYTLGDENLDLLLADAEVRRNLSYFSIPALAKYHFPNSHFFVEAGPQLGLRYKAVDQFTGSILDKDDLEYNNKIGDDYKRFDLGITSGVGYRLMHGHGMNIGMRYYLGLMNIAKSGESLKNNAIYLYVGIPIGAGKAEEKRSKKTN</sequence>
<evidence type="ECO:0000313" key="4">
    <source>
        <dbReference type="Proteomes" id="UP000619457"/>
    </source>
</evidence>
<proteinExistence type="predicted"/>
<comment type="caution">
    <text evidence="3">The sequence shown here is derived from an EMBL/GenBank/DDBJ whole genome shotgun (WGS) entry which is preliminary data.</text>
</comment>